<gene>
    <name evidence="1" type="ORF">J3R30DRAFT_3449149</name>
</gene>
<comment type="caution">
    <text evidence="1">The sequence shown here is derived from an EMBL/GenBank/DDBJ whole genome shotgun (WGS) entry which is preliminary data.</text>
</comment>
<name>A0A9W9AIF4_9AGAR</name>
<sequence>MIGMFALSRFVSWLPEFKLFLTAFNFLSATTTTDSNIIILATYTHFHLVRIGSLPGFLWSCTQNTPLFDQPIIPPTRNIQEINTSPNAKLIKKCPR</sequence>
<dbReference type="AlphaFoldDB" id="A0A9W9AIF4"/>
<organism evidence="1 2">
    <name type="scientific">Lentinula aciculospora</name>
    <dbReference type="NCBI Taxonomy" id="153920"/>
    <lineage>
        <taxon>Eukaryota</taxon>
        <taxon>Fungi</taxon>
        <taxon>Dikarya</taxon>
        <taxon>Basidiomycota</taxon>
        <taxon>Agaricomycotina</taxon>
        <taxon>Agaricomycetes</taxon>
        <taxon>Agaricomycetidae</taxon>
        <taxon>Agaricales</taxon>
        <taxon>Marasmiineae</taxon>
        <taxon>Omphalotaceae</taxon>
        <taxon>Lentinula</taxon>
    </lineage>
</organism>
<proteinExistence type="predicted"/>
<dbReference type="EMBL" id="JAOTPV010000004">
    <property type="protein sequence ID" value="KAJ4483521.1"/>
    <property type="molecule type" value="Genomic_DNA"/>
</dbReference>
<evidence type="ECO:0000313" key="2">
    <source>
        <dbReference type="Proteomes" id="UP001150266"/>
    </source>
</evidence>
<accession>A0A9W9AIF4</accession>
<keyword evidence="2" id="KW-1185">Reference proteome</keyword>
<protein>
    <submittedName>
        <fullName evidence="1">Uncharacterized protein</fullName>
    </submittedName>
</protein>
<dbReference type="Proteomes" id="UP001150266">
    <property type="component" value="Unassembled WGS sequence"/>
</dbReference>
<reference evidence="1" key="1">
    <citation type="submission" date="2022-08" db="EMBL/GenBank/DDBJ databases">
        <title>A Global Phylogenomic Analysis of the Shiitake Genus Lentinula.</title>
        <authorList>
            <consortium name="DOE Joint Genome Institute"/>
            <person name="Sierra-Patev S."/>
            <person name="Min B."/>
            <person name="Naranjo-Ortiz M."/>
            <person name="Looney B."/>
            <person name="Konkel Z."/>
            <person name="Slot J.C."/>
            <person name="Sakamoto Y."/>
            <person name="Steenwyk J.L."/>
            <person name="Rokas A."/>
            <person name="Carro J."/>
            <person name="Camarero S."/>
            <person name="Ferreira P."/>
            <person name="Molpeceres G."/>
            <person name="Ruiz-Duenas F.J."/>
            <person name="Serrano A."/>
            <person name="Henrissat B."/>
            <person name="Drula E."/>
            <person name="Hughes K.W."/>
            <person name="Mata J.L."/>
            <person name="Ishikawa N.K."/>
            <person name="Vargas-Isla R."/>
            <person name="Ushijima S."/>
            <person name="Smith C.A."/>
            <person name="Ahrendt S."/>
            <person name="Andreopoulos W."/>
            <person name="He G."/>
            <person name="Labutti K."/>
            <person name="Lipzen A."/>
            <person name="Ng V."/>
            <person name="Riley R."/>
            <person name="Sandor L."/>
            <person name="Barry K."/>
            <person name="Martinez A.T."/>
            <person name="Xiao Y."/>
            <person name="Gibbons J.G."/>
            <person name="Terashima K."/>
            <person name="Grigoriev I.V."/>
            <person name="Hibbett D.S."/>
        </authorList>
    </citation>
    <scope>NUCLEOTIDE SEQUENCE</scope>
    <source>
        <strain evidence="1">JLM2183</strain>
    </source>
</reference>
<evidence type="ECO:0000313" key="1">
    <source>
        <dbReference type="EMBL" id="KAJ4483521.1"/>
    </source>
</evidence>